<evidence type="ECO:0000256" key="2">
    <source>
        <dbReference type="SAM" id="MobiDB-lite"/>
    </source>
</evidence>
<reference evidence="4" key="1">
    <citation type="submission" date="2019-08" db="EMBL/GenBank/DDBJ databases">
        <authorList>
            <person name="Kucharzyk K."/>
            <person name="Murdoch R.W."/>
            <person name="Higgins S."/>
            <person name="Loffler F."/>
        </authorList>
    </citation>
    <scope>NUCLEOTIDE SEQUENCE</scope>
</reference>
<accession>A0A644THW5</accession>
<dbReference type="InterPro" id="IPR003743">
    <property type="entry name" value="Zf-RING_7"/>
</dbReference>
<evidence type="ECO:0000313" key="4">
    <source>
        <dbReference type="EMBL" id="MPL66464.1"/>
    </source>
</evidence>
<evidence type="ECO:0000256" key="1">
    <source>
        <dbReference type="SAM" id="Coils"/>
    </source>
</evidence>
<organism evidence="4">
    <name type="scientific">bioreactor metagenome</name>
    <dbReference type="NCBI Taxonomy" id="1076179"/>
    <lineage>
        <taxon>unclassified sequences</taxon>
        <taxon>metagenomes</taxon>
        <taxon>ecological metagenomes</taxon>
    </lineage>
</organism>
<feature type="compositionally biased region" description="Acidic residues" evidence="2">
    <location>
        <begin position="259"/>
        <end position="282"/>
    </location>
</feature>
<gene>
    <name evidence="4" type="ORF">SDC9_12142</name>
</gene>
<dbReference type="Pfam" id="PF02591">
    <property type="entry name" value="Zn_ribbon_9"/>
    <property type="match status" value="1"/>
</dbReference>
<feature type="region of interest" description="Disordered" evidence="2">
    <location>
        <begin position="256"/>
        <end position="309"/>
    </location>
</feature>
<comment type="caution">
    <text evidence="4">The sequence shown here is derived from an EMBL/GenBank/DDBJ whole genome shotgun (WGS) entry which is preliminary data.</text>
</comment>
<keyword evidence="1" id="KW-0175">Coiled coil</keyword>
<protein>
    <recommendedName>
        <fullName evidence="3">C4-type zinc ribbon domain-containing protein</fullName>
    </recommendedName>
</protein>
<proteinExistence type="predicted"/>
<feature type="coiled-coil region" evidence="1">
    <location>
        <begin position="34"/>
        <end position="140"/>
    </location>
</feature>
<feature type="domain" description="C4-type zinc ribbon" evidence="3">
    <location>
        <begin position="200"/>
        <end position="234"/>
    </location>
</feature>
<sequence>MTTMEMLEKLKSYQEILGARVALEEEIALLPKTIEAQNEMLSRLKKNFSEKEEAFRLSEEKIRELRQALQDAELAREKAEQQMDGITTQREYEAINKEIRDATEKEQNLRKDIQQQERSFAEIEEELQKTRGGISMLEQEIAEKGQVIESQRETKAAEVERLKAEEQAISEGIGGDILFKLERIIRNKKGVGVVPIHGVVCTGCHMILPANFVNEVRDEEATKVHFCPYCSRILFFEETEEAPEFIGDIESGSLADLADYAEEGEDEGDDDEEEQREQEDQEKDFPPTRKPSARKAAAVREEYTEDSED</sequence>
<name>A0A644THW5_9ZZZZ</name>
<evidence type="ECO:0000259" key="3">
    <source>
        <dbReference type="Pfam" id="PF02591"/>
    </source>
</evidence>
<dbReference type="Gene3D" id="1.10.287.1490">
    <property type="match status" value="1"/>
</dbReference>
<dbReference type="EMBL" id="VSSQ01000032">
    <property type="protein sequence ID" value="MPL66464.1"/>
    <property type="molecule type" value="Genomic_DNA"/>
</dbReference>
<dbReference type="AlphaFoldDB" id="A0A644THW5"/>